<reference evidence="2" key="2">
    <citation type="submission" date="2010-04" db="EMBL/GenBank/DDBJ databases">
        <authorList>
            <person name="Buell R."/>
            <person name="Hamilton J."/>
            <person name="Hostetler J."/>
        </authorList>
    </citation>
    <scope>NUCLEOTIDE SEQUENCE [LARGE SCALE GENOMIC DNA]</scope>
    <source>
        <strain evidence="2">DAOM:BR144</strain>
    </source>
</reference>
<evidence type="ECO:0000313" key="2">
    <source>
        <dbReference type="Proteomes" id="UP000019132"/>
    </source>
</evidence>
<dbReference type="EMBL" id="GL376612">
    <property type="status" value="NOT_ANNOTATED_CDS"/>
    <property type="molecule type" value="Genomic_DNA"/>
</dbReference>
<dbReference type="PANTHER" id="PTHR14614:SF109">
    <property type="entry name" value="RIBOSOMAL LYSINE N-METHYLTRANSFERASE 5"/>
    <property type="match status" value="1"/>
</dbReference>
<dbReference type="Gene3D" id="3.40.50.150">
    <property type="entry name" value="Vaccinia Virus protein VP39"/>
    <property type="match status" value="1"/>
</dbReference>
<dbReference type="InterPro" id="IPR019410">
    <property type="entry name" value="Methyltransf_16"/>
</dbReference>
<sequence length="217" mass="23937">MQVVLNGRVFELSETLQREELAPIFADAWTASRVWDASTYLSEHLIAFATTPQTHSFCMQASAGDAKTVIELGSGCGLAGLVAASLGGDVLLTDQREAVELLQRNVAANAISPEEAARLQVAEYTWGTEPSQALPRPKFDYILVSDCINPIYGTESWRNLARSILALSDEHTTTYLTHEKRGDDEAMVDFLEFSASFLAVEKIAQRDRLSLLKISRR</sequence>
<dbReference type="Proteomes" id="UP000019132">
    <property type="component" value="Unassembled WGS sequence"/>
</dbReference>
<evidence type="ECO:0008006" key="3">
    <source>
        <dbReference type="Google" id="ProtNLM"/>
    </source>
</evidence>
<proteinExistence type="predicted"/>
<reference evidence="2" key="1">
    <citation type="journal article" date="2010" name="Genome Biol.">
        <title>Genome sequence of the necrotrophic plant pathogen Pythium ultimum reveals original pathogenicity mechanisms and effector repertoire.</title>
        <authorList>
            <person name="Levesque C.A."/>
            <person name="Brouwer H."/>
            <person name="Cano L."/>
            <person name="Hamilton J.P."/>
            <person name="Holt C."/>
            <person name="Huitema E."/>
            <person name="Raffaele S."/>
            <person name="Robideau G.P."/>
            <person name="Thines M."/>
            <person name="Win J."/>
            <person name="Zerillo M.M."/>
            <person name="Beakes G.W."/>
            <person name="Boore J.L."/>
            <person name="Busam D."/>
            <person name="Dumas B."/>
            <person name="Ferriera S."/>
            <person name="Fuerstenberg S.I."/>
            <person name="Gachon C.M."/>
            <person name="Gaulin E."/>
            <person name="Govers F."/>
            <person name="Grenville-Briggs L."/>
            <person name="Horner N."/>
            <person name="Hostetler J."/>
            <person name="Jiang R.H."/>
            <person name="Johnson J."/>
            <person name="Krajaejun T."/>
            <person name="Lin H."/>
            <person name="Meijer H.J."/>
            <person name="Moore B."/>
            <person name="Morris P."/>
            <person name="Phuntmart V."/>
            <person name="Puiu D."/>
            <person name="Shetty J."/>
            <person name="Stajich J.E."/>
            <person name="Tripathy S."/>
            <person name="Wawra S."/>
            <person name="van West P."/>
            <person name="Whitty B.R."/>
            <person name="Coutinho P.M."/>
            <person name="Henrissat B."/>
            <person name="Martin F."/>
            <person name="Thomas P.D."/>
            <person name="Tyler B.M."/>
            <person name="De Vries R.P."/>
            <person name="Kamoun S."/>
            <person name="Yandell M."/>
            <person name="Tisserat N."/>
            <person name="Buell C.R."/>
        </authorList>
    </citation>
    <scope>NUCLEOTIDE SEQUENCE</scope>
    <source>
        <strain evidence="2">DAOM:BR144</strain>
    </source>
</reference>
<keyword evidence="2" id="KW-1185">Reference proteome</keyword>
<dbReference type="AlphaFoldDB" id="K3X5Y3"/>
<dbReference type="Pfam" id="PF10294">
    <property type="entry name" value="Methyltransf_16"/>
    <property type="match status" value="1"/>
</dbReference>
<name>K3X5Y3_GLOUD</name>
<organism evidence="1 2">
    <name type="scientific">Globisporangium ultimum (strain ATCC 200006 / CBS 805.95 / DAOM BR144)</name>
    <name type="common">Pythium ultimum</name>
    <dbReference type="NCBI Taxonomy" id="431595"/>
    <lineage>
        <taxon>Eukaryota</taxon>
        <taxon>Sar</taxon>
        <taxon>Stramenopiles</taxon>
        <taxon>Oomycota</taxon>
        <taxon>Peronosporomycetes</taxon>
        <taxon>Pythiales</taxon>
        <taxon>Pythiaceae</taxon>
        <taxon>Globisporangium</taxon>
    </lineage>
</organism>
<dbReference type="HOGENOM" id="CLU_094783_0_0_1"/>
<dbReference type="InParanoid" id="K3X5Y3"/>
<dbReference type="eggNOG" id="KOG2793">
    <property type="taxonomic scope" value="Eukaryota"/>
</dbReference>
<dbReference type="PANTHER" id="PTHR14614">
    <property type="entry name" value="HEPATOCELLULAR CARCINOMA-ASSOCIATED ANTIGEN"/>
    <property type="match status" value="1"/>
</dbReference>
<dbReference type="EnsemblProtists" id="PYU1_T012632">
    <property type="protein sequence ID" value="PYU1_T012632"/>
    <property type="gene ID" value="PYU1_G012606"/>
</dbReference>
<evidence type="ECO:0000313" key="1">
    <source>
        <dbReference type="EnsemblProtists" id="PYU1_T012632"/>
    </source>
</evidence>
<reference evidence="1" key="3">
    <citation type="submission" date="2015-02" db="UniProtKB">
        <authorList>
            <consortium name="EnsemblProtists"/>
        </authorList>
    </citation>
    <scope>IDENTIFICATION</scope>
    <source>
        <strain evidence="1">DAOM BR144</strain>
    </source>
</reference>
<accession>K3X5Y3</accession>
<dbReference type="STRING" id="431595.K3X5Y3"/>
<protein>
    <recommendedName>
        <fullName evidence="3">Methyltransferase small domain-containing protein</fullName>
    </recommendedName>
</protein>
<dbReference type="SUPFAM" id="SSF53335">
    <property type="entry name" value="S-adenosyl-L-methionine-dependent methyltransferases"/>
    <property type="match status" value="1"/>
</dbReference>
<dbReference type="VEuPathDB" id="FungiDB:PYU1_G012606"/>
<dbReference type="InterPro" id="IPR029063">
    <property type="entry name" value="SAM-dependent_MTases_sf"/>
</dbReference>
<dbReference type="OMA" id="VWRASVF"/>